<evidence type="ECO:0000313" key="1">
    <source>
        <dbReference type="EnsemblMetazoa" id="AAEL020009-PA"/>
    </source>
</evidence>
<dbReference type="InterPro" id="IPR009882">
    <property type="entry name" value="Gypsy"/>
</dbReference>
<reference evidence="1" key="2">
    <citation type="submission" date="2020-05" db="UniProtKB">
        <authorList>
            <consortium name="EnsemblMetazoa"/>
        </authorList>
    </citation>
    <scope>IDENTIFICATION</scope>
    <source>
        <strain evidence="1">LVP_AGWG</strain>
    </source>
</reference>
<accession>A0A6I8U072</accession>
<sequence length="369" mass="42695">MMIAQGQIQIHDLNKNPLAIIPLGKAKIKTGYLRIIQPISLIQLHDIIQKFDDLIKKNVYNNQLYKLLENRNNLLHQTYLKIMPSSNRAKRWDTIGTILKWIAGTPDADDLIIINKTMNALIDNNNQQTFINEAINSQIKHLNQVTNDLLNLDYKSKQQHVIEINLLTILLNLNAAQHQLEVIEDAIILAKNGIPSSQIMSVKDYLKIKRFLENQNMPIKSFEDLLTRSTTQIAMNNTHVMYMLKVPQFSNEIYSYEYISPLVHNGSRIYISTNHIINNNSHIFELSKQCQEDDEYYYCESKILQPTTNLIQLRHANCLYEKVYSSGIITRINDATILLNNVNITLKSNCSKLNQRLEGSYLIHFEKCE</sequence>
<organism evidence="1 2">
    <name type="scientific">Aedes aegypti</name>
    <name type="common">Yellowfever mosquito</name>
    <name type="synonym">Culex aegypti</name>
    <dbReference type="NCBI Taxonomy" id="7159"/>
    <lineage>
        <taxon>Eukaryota</taxon>
        <taxon>Metazoa</taxon>
        <taxon>Ecdysozoa</taxon>
        <taxon>Arthropoda</taxon>
        <taxon>Hexapoda</taxon>
        <taxon>Insecta</taxon>
        <taxon>Pterygota</taxon>
        <taxon>Neoptera</taxon>
        <taxon>Endopterygota</taxon>
        <taxon>Diptera</taxon>
        <taxon>Nematocera</taxon>
        <taxon>Culicoidea</taxon>
        <taxon>Culicidae</taxon>
        <taxon>Culicinae</taxon>
        <taxon>Aedini</taxon>
        <taxon>Aedes</taxon>
        <taxon>Stegomyia</taxon>
    </lineage>
</organism>
<dbReference type="OrthoDB" id="7761577at2759"/>
<dbReference type="AlphaFoldDB" id="A0A6I8U072"/>
<dbReference type="Pfam" id="PF07253">
    <property type="entry name" value="Gypsy"/>
    <property type="match status" value="1"/>
</dbReference>
<proteinExistence type="predicted"/>
<dbReference type="EnsemblMetazoa" id="AAEL020009-RA">
    <property type="protein sequence ID" value="AAEL020009-PA"/>
    <property type="gene ID" value="AAEL020009"/>
</dbReference>
<protein>
    <submittedName>
        <fullName evidence="1">Uncharacterized protein</fullName>
    </submittedName>
</protein>
<dbReference type="Proteomes" id="UP000008820">
    <property type="component" value="Chromosome 2"/>
</dbReference>
<dbReference type="InParanoid" id="A0A6I8U072"/>
<reference evidence="1 2" key="1">
    <citation type="submission" date="2017-06" db="EMBL/GenBank/DDBJ databases">
        <title>Aedes aegypti genome working group (AGWG) sequencing and assembly.</title>
        <authorList>
            <consortium name="Aedes aegypti Genome Working Group (AGWG)"/>
            <person name="Matthews B.J."/>
        </authorList>
    </citation>
    <scope>NUCLEOTIDE SEQUENCE [LARGE SCALE GENOMIC DNA]</scope>
    <source>
        <strain evidence="1 2">LVP_AGWG</strain>
    </source>
</reference>
<gene>
    <name evidence="1" type="primary">110676941</name>
</gene>
<name>A0A6I8U072_AEDAE</name>
<evidence type="ECO:0000313" key="2">
    <source>
        <dbReference type="Proteomes" id="UP000008820"/>
    </source>
</evidence>
<keyword evidence="2" id="KW-1185">Reference proteome</keyword>